<dbReference type="PROSITE" id="PS50990">
    <property type="entry name" value="PEPTIDASE_C39"/>
    <property type="match status" value="1"/>
</dbReference>
<protein>
    <submittedName>
        <fullName evidence="3">Peptidase, C39 family</fullName>
    </submittedName>
</protein>
<dbReference type="GO" id="GO:0016020">
    <property type="term" value="C:membrane"/>
    <property type="evidence" value="ECO:0007669"/>
    <property type="project" value="InterPro"/>
</dbReference>
<keyword evidence="1" id="KW-0732">Signal</keyword>
<dbReference type="GO" id="GO:0006508">
    <property type="term" value="P:proteolysis"/>
    <property type="evidence" value="ECO:0007669"/>
    <property type="project" value="InterPro"/>
</dbReference>
<dbReference type="AlphaFoldDB" id="A0A7H9CMX4"/>
<proteinExistence type="predicted"/>
<evidence type="ECO:0000259" key="2">
    <source>
        <dbReference type="PROSITE" id="PS50990"/>
    </source>
</evidence>
<name>A0A7H9CMX4_9BACT</name>
<dbReference type="CDD" id="cd02423">
    <property type="entry name" value="Peptidase_C39G"/>
    <property type="match status" value="1"/>
</dbReference>
<reference evidence="3 4" key="1">
    <citation type="submission" date="2020-02" db="EMBL/GenBank/DDBJ databases">
        <title>Complete genome sequence of the novel Campylobacter species Candidatus Campylobacter infans.</title>
        <authorList>
            <person name="Duim B."/>
            <person name="Zomer A."/>
            <person name="van der Graaf L."/>
            <person name="Wagenaar J."/>
        </authorList>
    </citation>
    <scope>NUCLEOTIDE SEQUENCE [LARGE SCALE GENOMIC DNA]</scope>
    <source>
        <strain evidence="3 4">19S00001</strain>
    </source>
</reference>
<organism evidence="3 4">
    <name type="scientific">Candidatus Campylobacter infans</name>
    <dbReference type="NCBI Taxonomy" id="2561898"/>
    <lineage>
        <taxon>Bacteria</taxon>
        <taxon>Pseudomonadati</taxon>
        <taxon>Campylobacterota</taxon>
        <taxon>Epsilonproteobacteria</taxon>
        <taxon>Campylobacterales</taxon>
        <taxon>Campylobacteraceae</taxon>
        <taxon>Campylobacter</taxon>
    </lineage>
</organism>
<feature type="chain" id="PRO_5028905469" evidence="1">
    <location>
        <begin position="25"/>
        <end position="194"/>
    </location>
</feature>
<keyword evidence="4" id="KW-1185">Reference proteome</keyword>
<accession>A0A7H9CMX4</accession>
<dbReference type="EMBL" id="CP049075">
    <property type="protein sequence ID" value="QLI05574.1"/>
    <property type="molecule type" value="Genomic_DNA"/>
</dbReference>
<evidence type="ECO:0000313" key="4">
    <source>
        <dbReference type="Proteomes" id="UP000509414"/>
    </source>
</evidence>
<dbReference type="Gene3D" id="3.90.70.10">
    <property type="entry name" value="Cysteine proteinases"/>
    <property type="match status" value="1"/>
</dbReference>
<evidence type="ECO:0000256" key="1">
    <source>
        <dbReference type="SAM" id="SignalP"/>
    </source>
</evidence>
<dbReference type="KEGG" id="cinf:CINF_1078"/>
<dbReference type="GO" id="GO:0008233">
    <property type="term" value="F:peptidase activity"/>
    <property type="evidence" value="ECO:0007669"/>
    <property type="project" value="InterPro"/>
</dbReference>
<dbReference type="InterPro" id="IPR005074">
    <property type="entry name" value="Peptidase_C39"/>
</dbReference>
<evidence type="ECO:0000313" key="3">
    <source>
        <dbReference type="EMBL" id="QLI05574.1"/>
    </source>
</evidence>
<dbReference type="Pfam" id="PF03412">
    <property type="entry name" value="Peptidase_C39"/>
    <property type="match status" value="1"/>
</dbReference>
<dbReference type="Proteomes" id="UP000509414">
    <property type="component" value="Chromosome"/>
</dbReference>
<sequence length="194" mass="22409">MHELNPTKAIFLAFLLACSCYANFAVKSYQEIKNARTIRQSYEASCGAASMATILNLIDKQNFAEMDMIKALSKKELHTDMVSFADLEDALKSLNYETNSYKIDRNILEHLKAPILVKIEDDPRFPHFVVVINHNGDYLVILDPSHGEYIASKSQFYSLWDREKKGGYALIIKPKLEFQREKINFPNKIFFEKF</sequence>
<feature type="domain" description="Peptidase C39" evidence="2">
    <location>
        <begin position="40"/>
        <end position="167"/>
    </location>
</feature>
<dbReference type="GO" id="GO:0005524">
    <property type="term" value="F:ATP binding"/>
    <property type="evidence" value="ECO:0007669"/>
    <property type="project" value="InterPro"/>
</dbReference>
<gene>
    <name evidence="3" type="ORF">CINF_1078</name>
</gene>
<dbReference type="RefSeq" id="WP_179975944.1">
    <property type="nucleotide sequence ID" value="NZ_CP049075.1"/>
</dbReference>
<feature type="signal peptide" evidence="1">
    <location>
        <begin position="1"/>
        <end position="24"/>
    </location>
</feature>